<dbReference type="PANTHER" id="PTHR22777">
    <property type="entry name" value="HEMOLYSIN-RELATED"/>
    <property type="match status" value="1"/>
</dbReference>
<evidence type="ECO:0000256" key="7">
    <source>
        <dbReference type="PROSITE-ProRule" id="PRU00703"/>
    </source>
</evidence>
<dbReference type="PROSITE" id="PS51371">
    <property type="entry name" value="CBS"/>
    <property type="match status" value="2"/>
</dbReference>
<dbReference type="CDD" id="cd04590">
    <property type="entry name" value="CBS_pair_CorC_HlyC_assoc"/>
    <property type="match status" value="1"/>
</dbReference>
<protein>
    <submittedName>
        <fullName evidence="11">DNA-binding protein</fullName>
    </submittedName>
</protein>
<keyword evidence="3" id="KW-0677">Repeat</keyword>
<dbReference type="GO" id="GO:0003677">
    <property type="term" value="F:DNA binding"/>
    <property type="evidence" value="ECO:0007669"/>
    <property type="project" value="UniProtKB-KW"/>
</dbReference>
<dbReference type="Proteomes" id="UP000193587">
    <property type="component" value="Unassembled WGS sequence"/>
</dbReference>
<dbReference type="Pfam" id="PF03471">
    <property type="entry name" value="CorC_HlyC"/>
    <property type="match status" value="1"/>
</dbReference>
<name>A0A1X4G8D2_HALEZ</name>
<keyword evidence="11" id="KW-0238">DNA-binding</keyword>
<feature type="domain" description="CNNM transmembrane" evidence="10">
    <location>
        <begin position="28"/>
        <end position="217"/>
    </location>
</feature>
<dbReference type="Pfam" id="PF00571">
    <property type="entry name" value="CBS"/>
    <property type="match status" value="2"/>
</dbReference>
<evidence type="ECO:0000259" key="10">
    <source>
        <dbReference type="PROSITE" id="PS51846"/>
    </source>
</evidence>
<feature type="domain" description="CBS" evidence="9">
    <location>
        <begin position="236"/>
        <end position="296"/>
    </location>
</feature>
<dbReference type="InterPro" id="IPR044751">
    <property type="entry name" value="Ion_transp-like_CBS"/>
</dbReference>
<evidence type="ECO:0000256" key="4">
    <source>
        <dbReference type="ARBA" id="ARBA00022989"/>
    </source>
</evidence>
<dbReference type="GO" id="GO:0050660">
    <property type="term" value="F:flavin adenine dinucleotide binding"/>
    <property type="evidence" value="ECO:0007669"/>
    <property type="project" value="InterPro"/>
</dbReference>
<feature type="transmembrane region" description="Helical" evidence="8">
    <location>
        <begin position="113"/>
        <end position="135"/>
    </location>
</feature>
<evidence type="ECO:0000256" key="8">
    <source>
        <dbReference type="SAM" id="Phobius"/>
    </source>
</evidence>
<evidence type="ECO:0000256" key="3">
    <source>
        <dbReference type="ARBA" id="ARBA00022737"/>
    </source>
</evidence>
<dbReference type="EMBL" id="NEDJ01000089">
    <property type="protein sequence ID" value="OSO92219.1"/>
    <property type="molecule type" value="Genomic_DNA"/>
</dbReference>
<keyword evidence="6 8" id="KW-0472">Membrane</keyword>
<evidence type="ECO:0000256" key="2">
    <source>
        <dbReference type="ARBA" id="ARBA00022692"/>
    </source>
</evidence>
<feature type="domain" description="CBS" evidence="9">
    <location>
        <begin position="301"/>
        <end position="360"/>
    </location>
</feature>
<dbReference type="PANTHER" id="PTHR22777:SF17">
    <property type="entry name" value="UPF0053 PROTEIN SLL0260"/>
    <property type="match status" value="1"/>
</dbReference>
<proteinExistence type="predicted"/>
<dbReference type="SMART" id="SM01091">
    <property type="entry name" value="CorC_HlyC"/>
    <property type="match status" value="1"/>
</dbReference>
<dbReference type="InterPro" id="IPR036318">
    <property type="entry name" value="FAD-bd_PCMH-like_sf"/>
</dbReference>
<organism evidence="11 12">
    <name type="scientific">Halorubrum ezzemoulense DSM 17463</name>
    <dbReference type="NCBI Taxonomy" id="1121945"/>
    <lineage>
        <taxon>Archaea</taxon>
        <taxon>Methanobacteriati</taxon>
        <taxon>Methanobacteriota</taxon>
        <taxon>Stenosarchaea group</taxon>
        <taxon>Halobacteria</taxon>
        <taxon>Halobacteriales</taxon>
        <taxon>Haloferacaceae</taxon>
        <taxon>Halorubrum</taxon>
    </lineage>
</organism>
<reference evidence="11 12" key="1">
    <citation type="submission" date="2017-04" db="EMBL/GenBank/DDBJ databases">
        <title>MLSA of the genus Halorubrum.</title>
        <authorList>
            <person name="De La Haba R."/>
            <person name="Sanchez-Porro C."/>
            <person name="Infante-Dominguez C."/>
            <person name="Ventosa A."/>
        </authorList>
    </citation>
    <scope>NUCLEOTIDE SEQUENCE [LARGE SCALE GENOMIC DNA]</scope>
    <source>
        <strain evidence="11 12">DSM 17463</strain>
    </source>
</reference>
<dbReference type="SMART" id="SM00116">
    <property type="entry name" value="CBS"/>
    <property type="match status" value="2"/>
</dbReference>
<evidence type="ECO:0000313" key="12">
    <source>
        <dbReference type="Proteomes" id="UP000193587"/>
    </source>
</evidence>
<keyword evidence="4 8" id="KW-1133">Transmembrane helix</keyword>
<dbReference type="SUPFAM" id="SSF54631">
    <property type="entry name" value="CBS-domain pair"/>
    <property type="match status" value="1"/>
</dbReference>
<dbReference type="InterPro" id="IPR046342">
    <property type="entry name" value="CBS_dom_sf"/>
</dbReference>
<evidence type="ECO:0000256" key="5">
    <source>
        <dbReference type="ARBA" id="ARBA00023122"/>
    </source>
</evidence>
<dbReference type="InterPro" id="IPR016169">
    <property type="entry name" value="FAD-bd_PCMH_sub2"/>
</dbReference>
<dbReference type="AlphaFoldDB" id="A0A1X4G8D2"/>
<comment type="subcellular location">
    <subcellularLocation>
        <location evidence="1">Membrane</location>
        <topology evidence="1">Multi-pass membrane protein</topology>
    </subcellularLocation>
</comment>
<dbReference type="InterPro" id="IPR000644">
    <property type="entry name" value="CBS_dom"/>
</dbReference>
<evidence type="ECO:0000259" key="9">
    <source>
        <dbReference type="PROSITE" id="PS51371"/>
    </source>
</evidence>
<dbReference type="SUPFAM" id="SSF56176">
    <property type="entry name" value="FAD-binding/transporter-associated domain-like"/>
    <property type="match status" value="1"/>
</dbReference>
<evidence type="ECO:0000256" key="1">
    <source>
        <dbReference type="ARBA" id="ARBA00004141"/>
    </source>
</evidence>
<keyword evidence="5 7" id="KW-0129">CBS domain</keyword>
<dbReference type="InterPro" id="IPR005170">
    <property type="entry name" value="Transptr-assoc_dom"/>
</dbReference>
<evidence type="ECO:0000256" key="6">
    <source>
        <dbReference type="ARBA" id="ARBA00023136"/>
    </source>
</evidence>
<sequence length="461" mass="50351">MWISLLTVLSRGGLLQYTVPVVGAELSQTAVTTVGIGLILLLLVGSGFFSSSEIALFSLPSHQVDAMVEQGLRGARAVKSLKEDPHRLLVTILVGNNMVNITMSSISTTIVGFYFDAGTAVIVSSLGITSVVLIFGESAPKSYAVENTGLHARRVARGLKIVEKPLWPLITVFHYLTGVVNRLTGGSPSIESTYVSRDEIRNMIQTGEREGVLDEEEHQRLQRALRFTDATAKEVMTPRLDVAAISSDATVEEAIQKCISSGHADLPVYDGSLDSVIGVFDIRDLQNSNYDTFDDLDVEDVIAPTLHIPESKNVDALLSEMREKRIQMAIVVDEFGATEGLITMEDMTEEIVGEILAGDEEDPIEFVDDDTVLVNGGVNIEEINEALDIVLPEGEEFESIAGFVFNLAGRLVEQDEEFNYENVTLRAEQVDDTRIQKVRVTVDRDTAEIEEETPVGEGSSE</sequence>
<dbReference type="PROSITE" id="PS51846">
    <property type="entry name" value="CNNM"/>
    <property type="match status" value="1"/>
</dbReference>
<dbReference type="GO" id="GO:0016020">
    <property type="term" value="C:membrane"/>
    <property type="evidence" value="ECO:0007669"/>
    <property type="project" value="UniProtKB-SubCell"/>
</dbReference>
<evidence type="ECO:0000313" key="11">
    <source>
        <dbReference type="EMBL" id="OSO92219.1"/>
    </source>
</evidence>
<keyword evidence="2 8" id="KW-0812">Transmembrane</keyword>
<feature type="transmembrane region" description="Helical" evidence="8">
    <location>
        <begin position="33"/>
        <end position="57"/>
    </location>
</feature>
<gene>
    <name evidence="11" type="ORF">B9H04_16110</name>
</gene>
<dbReference type="eggNOG" id="arCOG00626">
    <property type="taxonomic scope" value="Archaea"/>
</dbReference>
<dbReference type="RefSeq" id="WP_049933289.1">
    <property type="nucleotide sequence ID" value="NZ_ATXS01000037.1"/>
</dbReference>
<dbReference type="InterPro" id="IPR002550">
    <property type="entry name" value="CNNM"/>
</dbReference>
<dbReference type="Gene3D" id="3.10.580.10">
    <property type="entry name" value="CBS-domain"/>
    <property type="match status" value="1"/>
</dbReference>
<accession>A0A1X4G8D2</accession>
<dbReference type="Pfam" id="PF01595">
    <property type="entry name" value="CNNM"/>
    <property type="match status" value="1"/>
</dbReference>
<dbReference type="FunFam" id="3.10.580.10:FF:000002">
    <property type="entry name" value="Magnesium/cobalt efflux protein CorC"/>
    <property type="match status" value="1"/>
</dbReference>
<dbReference type="Gene3D" id="3.30.465.10">
    <property type="match status" value="1"/>
</dbReference>
<comment type="caution">
    <text evidence="11">The sequence shown here is derived from an EMBL/GenBank/DDBJ whole genome shotgun (WGS) entry which is preliminary data.</text>
</comment>